<evidence type="ECO:0000313" key="2">
    <source>
        <dbReference type="Proteomes" id="UP000269998"/>
    </source>
</evidence>
<sequence>MTMPAGVTSFPALRSLADRLGVISAQIASQRLTEPYLALGLDDASANFNEISPEIVASLDTNIVRVSDALRGLAQRIHVTVTSYQQTEERNRAMAHELYTIPE</sequence>
<gene>
    <name evidence="1" type="ORF">MB901379_02009</name>
</gene>
<dbReference type="KEGG" id="mbai:MB901379_02009"/>
<dbReference type="EMBL" id="LR130759">
    <property type="protein sequence ID" value="VDM88447.1"/>
    <property type="molecule type" value="Genomic_DNA"/>
</dbReference>
<keyword evidence="2" id="KW-1185">Reference proteome</keyword>
<name>A0A447GD60_9MYCO</name>
<dbReference type="AlphaFoldDB" id="A0A447GD60"/>
<dbReference type="OrthoDB" id="4554345at2"/>
<protein>
    <submittedName>
        <fullName evidence="1">Uncharacterized protein</fullName>
    </submittedName>
</protein>
<proteinExistence type="predicted"/>
<dbReference type="RefSeq" id="WP_158016470.1">
    <property type="nucleotide sequence ID" value="NZ_CBCSKE010000022.1"/>
</dbReference>
<reference evidence="2" key="1">
    <citation type="submission" date="2018-02" db="EMBL/GenBank/DDBJ databases">
        <authorList>
            <person name="Seth-Smith MB H."/>
            <person name="Seth-Smith H."/>
        </authorList>
    </citation>
    <scope>NUCLEOTIDE SEQUENCE [LARGE SCALE GENOMIC DNA]</scope>
</reference>
<accession>A0A447GD60</accession>
<evidence type="ECO:0000313" key="1">
    <source>
        <dbReference type="EMBL" id="VDM88447.1"/>
    </source>
</evidence>
<dbReference type="Proteomes" id="UP000269998">
    <property type="component" value="Chromosome"/>
</dbReference>
<organism evidence="1 2">
    <name type="scientific">Mycobacterium basiliense</name>
    <dbReference type="NCBI Taxonomy" id="2094119"/>
    <lineage>
        <taxon>Bacteria</taxon>
        <taxon>Bacillati</taxon>
        <taxon>Actinomycetota</taxon>
        <taxon>Actinomycetes</taxon>
        <taxon>Mycobacteriales</taxon>
        <taxon>Mycobacteriaceae</taxon>
        <taxon>Mycobacterium</taxon>
    </lineage>
</organism>